<comment type="similarity">
    <text evidence="1 3">Belongs to the pirin family.</text>
</comment>
<dbReference type="AlphaFoldDB" id="A0A1Y5RX18"/>
<dbReference type="GO" id="GO:0046872">
    <property type="term" value="F:metal ion binding"/>
    <property type="evidence" value="ECO:0007669"/>
    <property type="project" value="UniProtKB-KW"/>
</dbReference>
<evidence type="ECO:0000259" key="6">
    <source>
        <dbReference type="Pfam" id="PF05726"/>
    </source>
</evidence>
<protein>
    <submittedName>
        <fullName evidence="7">Quercetin 2,3-dioxygenase</fullName>
        <ecNumber evidence="7">1.13.11.24</ecNumber>
    </submittedName>
</protein>
<dbReference type="InParanoid" id="A0A1Y5RX18"/>
<evidence type="ECO:0000313" key="7">
    <source>
        <dbReference type="EMBL" id="SLN27291.1"/>
    </source>
</evidence>
<dbReference type="EMBL" id="FWFR01000001">
    <property type="protein sequence ID" value="SLN27291.1"/>
    <property type="molecule type" value="Genomic_DNA"/>
</dbReference>
<dbReference type="PANTHER" id="PTHR13903">
    <property type="entry name" value="PIRIN-RELATED"/>
    <property type="match status" value="1"/>
</dbReference>
<evidence type="ECO:0000259" key="5">
    <source>
        <dbReference type="Pfam" id="PF02678"/>
    </source>
</evidence>
<feature type="binding site" evidence="2">
    <location>
        <position position="70"/>
    </location>
    <ligand>
        <name>Fe cation</name>
        <dbReference type="ChEBI" id="CHEBI:24875"/>
    </ligand>
</feature>
<dbReference type="InterPro" id="IPR003829">
    <property type="entry name" value="Pirin_N_dom"/>
</dbReference>
<dbReference type="InterPro" id="IPR011051">
    <property type="entry name" value="RmlC_Cupin_sf"/>
</dbReference>
<sequence>MSGQRVSERPAAATREVIGTVDGTPTSDGAGVKLKRLLGTSKLPGLDPFLMLDEFRSDDAADYIAGFPDHPHRGFETVTYMLAGRMRHGDNQGNTGLLGPGSVQWMTAGRGIVHSEMPEQIDGLMWGFQLWVNLPASDKMTAPRYQDIDPRAIPVIEQADGVRVKVVAGRHVGVEGAVRSVATDPQFLDIALPAGTAFRTALPAGYSAFAYVFEGAARIGDGARAETVPAGRLAVLGDGTEFAVAAAGSTAARLILVAGRPLGEPVVKYGPFVMNTEAEIHQAIRDYQSGRF</sequence>
<gene>
    <name evidence="7" type="primary">yhhW_1</name>
    <name evidence="7" type="ORF">OCH7691_00883</name>
</gene>
<dbReference type="CDD" id="cd02247">
    <property type="entry name" value="cupin_pirin_C"/>
    <property type="match status" value="1"/>
</dbReference>
<dbReference type="Pfam" id="PF02678">
    <property type="entry name" value="Pirin"/>
    <property type="match status" value="1"/>
</dbReference>
<feature type="binding site" evidence="2">
    <location>
        <position position="72"/>
    </location>
    <ligand>
        <name>Fe cation</name>
        <dbReference type="ChEBI" id="CHEBI:24875"/>
    </ligand>
</feature>
<dbReference type="Proteomes" id="UP000193200">
    <property type="component" value="Unassembled WGS sequence"/>
</dbReference>
<evidence type="ECO:0000256" key="1">
    <source>
        <dbReference type="ARBA" id="ARBA00008416"/>
    </source>
</evidence>
<evidence type="ECO:0000313" key="8">
    <source>
        <dbReference type="Proteomes" id="UP000193200"/>
    </source>
</evidence>
<keyword evidence="7" id="KW-0223">Dioxygenase</keyword>
<keyword evidence="7" id="KW-0560">Oxidoreductase</keyword>
<dbReference type="EC" id="1.13.11.24" evidence="7"/>
<evidence type="ECO:0000256" key="3">
    <source>
        <dbReference type="RuleBase" id="RU003457"/>
    </source>
</evidence>
<dbReference type="CDD" id="cd02909">
    <property type="entry name" value="cupin_pirin_N"/>
    <property type="match status" value="1"/>
</dbReference>
<keyword evidence="2" id="KW-0479">Metal-binding</keyword>
<dbReference type="InterPro" id="IPR014710">
    <property type="entry name" value="RmlC-like_jellyroll"/>
</dbReference>
<feature type="binding site" evidence="2">
    <location>
        <position position="114"/>
    </location>
    <ligand>
        <name>Fe cation</name>
        <dbReference type="ChEBI" id="CHEBI:24875"/>
    </ligand>
</feature>
<feature type="domain" description="Pirin N-terminal" evidence="5">
    <location>
        <begin position="32"/>
        <end position="132"/>
    </location>
</feature>
<keyword evidence="8" id="KW-1185">Reference proteome</keyword>
<dbReference type="OrthoDB" id="9780903at2"/>
<dbReference type="Pfam" id="PF05726">
    <property type="entry name" value="Pirin_C"/>
    <property type="match status" value="1"/>
</dbReference>
<evidence type="ECO:0000256" key="2">
    <source>
        <dbReference type="PIRSR" id="PIRSR006232-1"/>
    </source>
</evidence>
<dbReference type="PANTHER" id="PTHR13903:SF8">
    <property type="entry name" value="PIRIN"/>
    <property type="match status" value="1"/>
</dbReference>
<reference evidence="7 8" key="1">
    <citation type="submission" date="2017-03" db="EMBL/GenBank/DDBJ databases">
        <authorList>
            <person name="Afonso C.L."/>
            <person name="Miller P.J."/>
            <person name="Scott M.A."/>
            <person name="Spackman E."/>
            <person name="Goraichik I."/>
            <person name="Dimitrov K.M."/>
            <person name="Suarez D.L."/>
            <person name="Swayne D.E."/>
        </authorList>
    </citation>
    <scope>NUCLEOTIDE SEQUENCE [LARGE SCALE GENOMIC DNA]</scope>
    <source>
        <strain evidence="7 8">CECT 7691</strain>
    </source>
</reference>
<dbReference type="InterPro" id="IPR008778">
    <property type="entry name" value="Pirin_C_dom"/>
</dbReference>
<dbReference type="PIRSF" id="PIRSF006232">
    <property type="entry name" value="Pirin"/>
    <property type="match status" value="1"/>
</dbReference>
<feature type="domain" description="Pirin C-terminal" evidence="6">
    <location>
        <begin position="188"/>
        <end position="292"/>
    </location>
</feature>
<dbReference type="SUPFAM" id="SSF51182">
    <property type="entry name" value="RmlC-like cupins"/>
    <property type="match status" value="1"/>
</dbReference>
<accession>A0A1Y5RX18</accession>
<feature type="binding site" evidence="2">
    <location>
        <position position="116"/>
    </location>
    <ligand>
        <name>Fe cation</name>
        <dbReference type="ChEBI" id="CHEBI:24875"/>
    </ligand>
</feature>
<name>A0A1Y5RX18_9PROT</name>
<organism evidence="7 8">
    <name type="scientific">Oceanibacterium hippocampi</name>
    <dbReference type="NCBI Taxonomy" id="745714"/>
    <lineage>
        <taxon>Bacteria</taxon>
        <taxon>Pseudomonadati</taxon>
        <taxon>Pseudomonadota</taxon>
        <taxon>Alphaproteobacteria</taxon>
        <taxon>Sneathiellales</taxon>
        <taxon>Sneathiellaceae</taxon>
        <taxon>Oceanibacterium</taxon>
    </lineage>
</organism>
<dbReference type="InterPro" id="IPR012093">
    <property type="entry name" value="Pirin"/>
</dbReference>
<feature type="region of interest" description="Disordered" evidence="4">
    <location>
        <begin position="1"/>
        <end position="26"/>
    </location>
</feature>
<proteinExistence type="inferred from homology"/>
<keyword evidence="2" id="KW-0408">Iron</keyword>
<comment type="cofactor">
    <cofactor evidence="2">
        <name>Fe cation</name>
        <dbReference type="ChEBI" id="CHEBI:24875"/>
    </cofactor>
    <text evidence="2">Binds 1 Fe cation per subunit.</text>
</comment>
<dbReference type="Gene3D" id="2.60.120.10">
    <property type="entry name" value="Jelly Rolls"/>
    <property type="match status" value="2"/>
</dbReference>
<evidence type="ECO:0000256" key="4">
    <source>
        <dbReference type="SAM" id="MobiDB-lite"/>
    </source>
</evidence>
<dbReference type="GO" id="GO:0008127">
    <property type="term" value="F:quercetin 2,3-dioxygenase activity"/>
    <property type="evidence" value="ECO:0007669"/>
    <property type="project" value="UniProtKB-EC"/>
</dbReference>